<dbReference type="SUPFAM" id="SSF52922">
    <property type="entry name" value="TK C-terminal domain-like"/>
    <property type="match status" value="1"/>
</dbReference>
<dbReference type="Pfam" id="PF02780">
    <property type="entry name" value="Transketolase_C"/>
    <property type="match status" value="1"/>
</dbReference>
<keyword evidence="3" id="KW-0560">Oxidoreductase</keyword>
<dbReference type="PANTHER" id="PTHR43257:SF2">
    <property type="entry name" value="PYRUVATE DEHYDROGENASE E1 COMPONENT SUBUNIT BETA"/>
    <property type="match status" value="1"/>
</dbReference>
<dbReference type="eggNOG" id="COG1071">
    <property type="taxonomic scope" value="Bacteria"/>
</dbReference>
<dbReference type="Pfam" id="PF00676">
    <property type="entry name" value="E1_dh"/>
    <property type="match status" value="1"/>
</dbReference>
<evidence type="ECO:0000313" key="7">
    <source>
        <dbReference type="Proteomes" id="UP000023541"/>
    </source>
</evidence>
<evidence type="ECO:0000256" key="3">
    <source>
        <dbReference type="ARBA" id="ARBA00023002"/>
    </source>
</evidence>
<dbReference type="InterPro" id="IPR001017">
    <property type="entry name" value="DH_E1"/>
</dbReference>
<keyword evidence="7" id="KW-1185">Reference proteome</keyword>
<dbReference type="SUPFAM" id="SSF52518">
    <property type="entry name" value="Thiamin diphosphate-binding fold (THDP-binding)"/>
    <property type="match status" value="2"/>
</dbReference>
<name>A0A023BZB9_9FLAO</name>
<proteinExistence type="predicted"/>
<dbReference type="FunFam" id="3.40.50.920:FF:000001">
    <property type="entry name" value="Pyruvate dehydrogenase E1 beta subunit"/>
    <property type="match status" value="1"/>
</dbReference>
<accession>A0A023BZB9</accession>
<dbReference type="Gene3D" id="3.40.50.970">
    <property type="match status" value="2"/>
</dbReference>
<evidence type="ECO:0000256" key="4">
    <source>
        <dbReference type="ARBA" id="ARBA00023052"/>
    </source>
</evidence>
<comment type="caution">
    <text evidence="6">The sequence shown here is derived from an EMBL/GenBank/DDBJ whole genome shotgun (WGS) entry which is preliminary data.</text>
</comment>
<gene>
    <name evidence="6" type="ORF">ATO12_00555</name>
</gene>
<dbReference type="OrthoDB" id="9771835at2"/>
<dbReference type="FunFam" id="3.40.50.970:FF:000001">
    <property type="entry name" value="Pyruvate dehydrogenase E1 beta subunit"/>
    <property type="match status" value="1"/>
</dbReference>
<dbReference type="InterPro" id="IPR029061">
    <property type="entry name" value="THDP-binding"/>
</dbReference>
<reference evidence="6 7" key="1">
    <citation type="submission" date="2014-04" db="EMBL/GenBank/DDBJ databases">
        <title>Aquimarina sp. 22II-S11-z7 Genome Sequencing.</title>
        <authorList>
            <person name="Lai Q."/>
        </authorList>
    </citation>
    <scope>NUCLEOTIDE SEQUENCE [LARGE SCALE GENOMIC DNA]</scope>
    <source>
        <strain evidence="6 7">22II-S11-z7</strain>
    </source>
</reference>
<dbReference type="RefSeq" id="WP_034237665.1">
    <property type="nucleotide sequence ID" value="NZ_AQRA01000001.1"/>
</dbReference>
<dbReference type="Pfam" id="PF02779">
    <property type="entry name" value="Transket_pyr"/>
    <property type="match status" value="1"/>
</dbReference>
<dbReference type="GO" id="GO:0016624">
    <property type="term" value="F:oxidoreductase activity, acting on the aldehyde or oxo group of donors, disulfide as acceptor"/>
    <property type="evidence" value="ECO:0007669"/>
    <property type="project" value="InterPro"/>
</dbReference>
<dbReference type="Proteomes" id="UP000023541">
    <property type="component" value="Unassembled WGS sequence"/>
</dbReference>
<dbReference type="InterPro" id="IPR005475">
    <property type="entry name" value="Transketolase-like_Pyr-bd"/>
</dbReference>
<dbReference type="eggNOG" id="COG0022">
    <property type="taxonomic scope" value="Bacteria"/>
</dbReference>
<keyword evidence="4" id="KW-0786">Thiamine pyrophosphate</keyword>
<dbReference type="EMBL" id="AQRA01000001">
    <property type="protein sequence ID" value="EZH75299.1"/>
    <property type="molecule type" value="Genomic_DNA"/>
</dbReference>
<dbReference type="AlphaFoldDB" id="A0A023BZB9"/>
<evidence type="ECO:0000313" key="6">
    <source>
        <dbReference type="EMBL" id="EZH75299.1"/>
    </source>
</evidence>
<dbReference type="InterPro" id="IPR033248">
    <property type="entry name" value="Transketolase_C"/>
</dbReference>
<organism evidence="6 7">
    <name type="scientific">Aquimarina atlantica</name>
    <dbReference type="NCBI Taxonomy" id="1317122"/>
    <lineage>
        <taxon>Bacteria</taxon>
        <taxon>Pseudomonadati</taxon>
        <taxon>Bacteroidota</taxon>
        <taxon>Flavobacteriia</taxon>
        <taxon>Flavobacteriales</taxon>
        <taxon>Flavobacteriaceae</taxon>
        <taxon>Aquimarina</taxon>
    </lineage>
</organism>
<dbReference type="STRING" id="1317122.ATO12_00555"/>
<protein>
    <submittedName>
        <fullName evidence="6">Dehydrogenase</fullName>
    </submittedName>
</protein>
<feature type="domain" description="Transketolase-like pyrimidine-binding" evidence="5">
    <location>
        <begin position="351"/>
        <end position="524"/>
    </location>
</feature>
<evidence type="ECO:0000256" key="2">
    <source>
        <dbReference type="ARBA" id="ARBA00003906"/>
    </source>
</evidence>
<dbReference type="SMART" id="SM00861">
    <property type="entry name" value="Transket_pyr"/>
    <property type="match status" value="1"/>
</dbReference>
<comment type="function">
    <text evidence="2">E1 component of the 2-oxoglutarate dehydrogenase (OGDH) complex which catalyzes the decarboxylation of 2-oxoglutarate, the first step in the conversion of 2-oxoglutarate to succinyl-CoA and CO(2).</text>
</comment>
<comment type="cofactor">
    <cofactor evidence="1">
        <name>thiamine diphosphate</name>
        <dbReference type="ChEBI" id="CHEBI:58937"/>
    </cofactor>
</comment>
<evidence type="ECO:0000259" key="5">
    <source>
        <dbReference type="SMART" id="SM00861"/>
    </source>
</evidence>
<evidence type="ECO:0000256" key="1">
    <source>
        <dbReference type="ARBA" id="ARBA00001964"/>
    </source>
</evidence>
<dbReference type="CDD" id="cd02000">
    <property type="entry name" value="TPP_E1_PDC_ADC_BCADC"/>
    <property type="match status" value="1"/>
</dbReference>
<sequence>MEHISKEKIELHFDRKEYKDDQLISLYLKMLKPRLIEEKMLVLLRQGKISKWFSGIGQEAISVGITAALENEEYILPMHRNLGVFTTRDIPLYRLFSQWQGKANGFTKGRDRSFHFGTQDYNIVGMISHLGPQMGIACGIAMGNLLKKNNKVTAVFTGEGGTSEGDFHEALNVASVWSLPVMFCIENNGYGLSTPTSEQYNCEHLADRGLGYGMESHIIDGNNILEVYDKVSKLAKSIRINPRPVLLEFKTFRMRGHEEASGTKYVPKELMEHWSAKDPIKNYKNYLIDEGIISDEDDREKKSTIKKEIESNWERANTEEAIDVNLDKELNDVYTPFDYKEIKPGTDTKEQRLIDAISDGLKESMHRYDKLVIMGQDIAEYGGVFKITEGFLDTFGKERVRNTPICESGIVSAGYGLSINDYKAVVEMQFADFVSSGFNPIVNLLAKSNYRWSQSADVVIRMPCGAGVAAGPFHSQTNEAWFTKTPGLKVVYPAFPYDAKGLLATAIEDPNPVLFFEHKALYRSIRQEVPEGYYNLPLGKASVLQEGKDITVISYGAGVHWALEVLEKHPQINADLVDLRSLQPLDTDTIYQSVKKTGKVIILQEDSLFGGIASDISALIMENCFTFLDAPVKRVASLQTPIPFDTNLEAQYLGKNRFEEELLLLLEF</sequence>
<dbReference type="Gene3D" id="3.40.50.920">
    <property type="match status" value="1"/>
</dbReference>
<dbReference type="InterPro" id="IPR009014">
    <property type="entry name" value="Transketo_C/PFOR_II"/>
</dbReference>
<dbReference type="PANTHER" id="PTHR43257">
    <property type="entry name" value="PYRUVATE DEHYDROGENASE E1 COMPONENT BETA SUBUNIT"/>
    <property type="match status" value="1"/>
</dbReference>
<dbReference type="CDD" id="cd07036">
    <property type="entry name" value="TPP_PYR_E1-PDHc-beta_like"/>
    <property type="match status" value="1"/>
</dbReference>